<reference evidence="1" key="1">
    <citation type="submission" date="2021-03" db="EMBL/GenBank/DDBJ databases">
        <title>Genomic Encyclopedia of Type Strains, Phase IV (KMG-IV): sequencing the most valuable type-strain genomes for metagenomic binning, comparative biology and taxonomic classification.</title>
        <authorList>
            <person name="Goeker M."/>
        </authorList>
    </citation>
    <scope>NUCLEOTIDE SEQUENCE</scope>
    <source>
        <strain evidence="1">DSM 18131</strain>
    </source>
</reference>
<evidence type="ECO:0000313" key="2">
    <source>
        <dbReference type="Proteomes" id="UP000823773"/>
    </source>
</evidence>
<dbReference type="Proteomes" id="UP000823773">
    <property type="component" value="Unassembled WGS sequence"/>
</dbReference>
<keyword evidence="2" id="KW-1185">Reference proteome</keyword>
<gene>
    <name evidence="1" type="ORF">J2Z19_000269</name>
</gene>
<sequence>MSEWPAMGLSVRPFAAVDEQAVINVIVPIQSVEFGIAITADDQPDLREIPDFYQSGKGGFWVATAGDDIVGTLGLKDIGNGNAALRKMFVAADYRGREHGAALRLLEALFAHASAAGIRAVYLGTTDKFVAAHRFYEKNGFVEIGRYDLPAAFPLMAIDSKFYVRRVSA</sequence>
<organism evidence="1 2">
    <name type="scientific">Ensifer adhaerens</name>
    <name type="common">Sinorhizobium morelense</name>
    <dbReference type="NCBI Taxonomy" id="106592"/>
    <lineage>
        <taxon>Bacteria</taxon>
        <taxon>Pseudomonadati</taxon>
        <taxon>Pseudomonadota</taxon>
        <taxon>Alphaproteobacteria</taxon>
        <taxon>Hyphomicrobiales</taxon>
        <taxon>Rhizobiaceae</taxon>
        <taxon>Sinorhizobium/Ensifer group</taxon>
        <taxon>Ensifer</taxon>
    </lineage>
</organism>
<protein>
    <submittedName>
        <fullName evidence="1">N-acetylglutamate synthase-like GNAT family acetyltransferase</fullName>
    </submittedName>
</protein>
<comment type="caution">
    <text evidence="1">The sequence shown here is derived from an EMBL/GenBank/DDBJ whole genome shotgun (WGS) entry which is preliminary data.</text>
</comment>
<name>A0ACC5SP07_ENSAD</name>
<accession>A0ACC5SP07</accession>
<dbReference type="EMBL" id="JAGGJR010000001">
    <property type="protein sequence ID" value="MBP1870572.1"/>
    <property type="molecule type" value="Genomic_DNA"/>
</dbReference>
<evidence type="ECO:0000313" key="1">
    <source>
        <dbReference type="EMBL" id="MBP1870572.1"/>
    </source>
</evidence>
<proteinExistence type="predicted"/>